<gene>
    <name evidence="2" type="ORF">GALL_351280</name>
</gene>
<dbReference type="AlphaFoldDB" id="A0A1J5QHZ4"/>
<proteinExistence type="predicted"/>
<accession>A0A1J5QHZ4</accession>
<sequence>MGQRRFAGGGTQVCQKLGCTRILHTMAPALTATGMIEPLHVRLQRKRGADLPEIQGLGEGPARRGAKMDSRARSPCWSGPAGVAAAANLVSGLTCAGEAPASTKPPRCRCAASRRGYAHHIGSRGRGAESTARCVRVMTGAAPEVGGRLLATATPVALDCANAWNSLVQRACERWWRSSAICRRYRCAADRRRRWPRNTGWFRAAMSARGCAARRSCA</sequence>
<comment type="caution">
    <text evidence="2">The sequence shown here is derived from an EMBL/GenBank/DDBJ whole genome shotgun (WGS) entry which is preliminary data.</text>
</comment>
<reference evidence="2" key="1">
    <citation type="submission" date="2016-10" db="EMBL/GenBank/DDBJ databases">
        <title>Sequence of Gallionella enrichment culture.</title>
        <authorList>
            <person name="Poehlein A."/>
            <person name="Muehling M."/>
            <person name="Daniel R."/>
        </authorList>
    </citation>
    <scope>NUCLEOTIDE SEQUENCE</scope>
</reference>
<feature type="region of interest" description="Disordered" evidence="1">
    <location>
        <begin position="52"/>
        <end position="73"/>
    </location>
</feature>
<name>A0A1J5QHZ4_9ZZZZ</name>
<organism evidence="2">
    <name type="scientific">mine drainage metagenome</name>
    <dbReference type="NCBI Taxonomy" id="410659"/>
    <lineage>
        <taxon>unclassified sequences</taxon>
        <taxon>metagenomes</taxon>
        <taxon>ecological metagenomes</taxon>
    </lineage>
</organism>
<protein>
    <submittedName>
        <fullName evidence="2">Uncharacterized protein</fullName>
    </submittedName>
</protein>
<evidence type="ECO:0000313" key="2">
    <source>
        <dbReference type="EMBL" id="OIQ83080.1"/>
    </source>
</evidence>
<evidence type="ECO:0000256" key="1">
    <source>
        <dbReference type="SAM" id="MobiDB-lite"/>
    </source>
</evidence>
<dbReference type="EMBL" id="MLJW01000738">
    <property type="protein sequence ID" value="OIQ83080.1"/>
    <property type="molecule type" value="Genomic_DNA"/>
</dbReference>